<gene>
    <name evidence="1" type="ORF">A2527_11500</name>
</gene>
<dbReference type="EMBL" id="MFNE01000046">
    <property type="protein sequence ID" value="OGG93740.1"/>
    <property type="molecule type" value="Genomic_DNA"/>
</dbReference>
<evidence type="ECO:0000313" key="1">
    <source>
        <dbReference type="EMBL" id="OGG93740.1"/>
    </source>
</evidence>
<proteinExistence type="predicted"/>
<evidence type="ECO:0000313" key="2">
    <source>
        <dbReference type="Proteomes" id="UP000178449"/>
    </source>
</evidence>
<protein>
    <submittedName>
        <fullName evidence="1">Uncharacterized protein</fullName>
    </submittedName>
</protein>
<organism evidence="1 2">
    <name type="scientific">Candidatus Lambdaproteobacteria bacterium RIFOXYD2_FULL_50_16</name>
    <dbReference type="NCBI Taxonomy" id="1817772"/>
    <lineage>
        <taxon>Bacteria</taxon>
        <taxon>Pseudomonadati</taxon>
        <taxon>Pseudomonadota</taxon>
        <taxon>Candidatus Lambdaproteobacteria</taxon>
    </lineage>
</organism>
<sequence>MKVFKPLLFLVLVGLLFAGCGGAEKPKLSGFLTLADLTGRTNLKEDSPDVRVINVKAKAYIKENNLRAAREMAMQSAAKLAVDEMVQELTTPELYNKSFAEVDNYFSKNIDNYIVDQEVMDEKKILLDQFYGVHGSFKVSRQKVLVALQKDLRLIDTSLSTLITVITSNKDLDLSKFNFQFKDIEESLNKQVQTKLNQKGLRAMDYRVAVTSFAADDKRSAEYRKLSKEQFVEMMQGSKDGASSAAADADAYYKGGMTLLKQLARVVVEINVQSVSKTGENMGMNVMVSAVNISSPTGGAFATSQIPVARRGSGSTDDAMMLGALVKDAADSISDEFIPQVVKEMSSIDAGGGKMLAYDLVFQGFDSAKARGLRNAIKRENSDNFRYIDYNNELSQLEVPISIVYVRFLGKPSSLADKVMEVMDGEKIKFEEPIVAPKVRDLVFVAQPE</sequence>
<reference evidence="1 2" key="1">
    <citation type="journal article" date="2016" name="Nat. Commun.">
        <title>Thousands of microbial genomes shed light on interconnected biogeochemical processes in an aquifer system.</title>
        <authorList>
            <person name="Anantharaman K."/>
            <person name="Brown C.T."/>
            <person name="Hug L.A."/>
            <person name="Sharon I."/>
            <person name="Castelle C.J."/>
            <person name="Probst A.J."/>
            <person name="Thomas B.C."/>
            <person name="Singh A."/>
            <person name="Wilkins M.J."/>
            <person name="Karaoz U."/>
            <person name="Brodie E.L."/>
            <person name="Williams K.H."/>
            <person name="Hubbard S.S."/>
            <person name="Banfield J.F."/>
        </authorList>
    </citation>
    <scope>NUCLEOTIDE SEQUENCE [LARGE SCALE GENOMIC DNA]</scope>
</reference>
<dbReference type="Proteomes" id="UP000178449">
    <property type="component" value="Unassembled WGS sequence"/>
</dbReference>
<dbReference type="PROSITE" id="PS51257">
    <property type="entry name" value="PROKAR_LIPOPROTEIN"/>
    <property type="match status" value="1"/>
</dbReference>
<dbReference type="AlphaFoldDB" id="A0A1F6G6M3"/>
<name>A0A1F6G6M3_9PROT</name>
<accession>A0A1F6G6M3</accession>
<comment type="caution">
    <text evidence="1">The sequence shown here is derived from an EMBL/GenBank/DDBJ whole genome shotgun (WGS) entry which is preliminary data.</text>
</comment>